<comment type="caution">
    <text evidence="14">The sequence shown here is derived from an EMBL/GenBank/DDBJ whole genome shotgun (WGS) entry which is preliminary data.</text>
</comment>
<dbReference type="GO" id="GO:0050660">
    <property type="term" value="F:flavin adenine dinucleotide binding"/>
    <property type="evidence" value="ECO:0007669"/>
    <property type="project" value="TreeGrafter"/>
</dbReference>
<dbReference type="Pfam" id="PF00667">
    <property type="entry name" value="FAD_binding_1"/>
    <property type="match status" value="1"/>
</dbReference>
<evidence type="ECO:0000313" key="14">
    <source>
        <dbReference type="EMBL" id="RRN44699.1"/>
    </source>
</evidence>
<keyword evidence="7" id="KW-0521">NADP</keyword>
<gene>
    <name evidence="14" type="ORF">EHV23_13905</name>
</gene>
<evidence type="ECO:0000259" key="13">
    <source>
        <dbReference type="PROSITE" id="PS51384"/>
    </source>
</evidence>
<reference evidence="14 15" key="1">
    <citation type="submission" date="2018-11" db="EMBL/GenBank/DDBJ databases">
        <title>Genome sequencing of Lautropia sp. KCOM 2505 (= ChDC F240).</title>
        <authorList>
            <person name="Kook J.-K."/>
            <person name="Park S.-N."/>
            <person name="Lim Y.K."/>
        </authorList>
    </citation>
    <scope>NUCLEOTIDE SEQUENCE [LARGE SCALE GENOMIC DNA]</scope>
    <source>
        <strain evidence="14 15">KCOM 2505</strain>
    </source>
</reference>
<dbReference type="InterPro" id="IPR039261">
    <property type="entry name" value="FNR_nucleotide-bd"/>
</dbReference>
<evidence type="ECO:0000256" key="4">
    <source>
        <dbReference type="ARBA" id="ARBA00022630"/>
    </source>
</evidence>
<dbReference type="EMBL" id="RRUE01000002">
    <property type="protein sequence ID" value="RRN44699.1"/>
    <property type="molecule type" value="Genomic_DNA"/>
</dbReference>
<accession>A0A426FPW8</accession>
<dbReference type="Gene3D" id="1.20.990.10">
    <property type="entry name" value="NADPH-cytochrome p450 Reductase, Chain A, domain 3"/>
    <property type="match status" value="1"/>
</dbReference>
<keyword evidence="8" id="KW-0813">Transport</keyword>
<sequence length="477" mass="51635">MPGQPGQQASQGQPAMPGQPGSAAASPFGFPFGTPFGNPFAAPAGGFVPGQGFPPGTGVPPAPGMAPGVYPHAPAFAAFQGAGAAMAMTPEAGAATAAPEAEPAVSAWTRNAPFTATLSTRQKITSRNAEKDVQHIEIDLEGSGIQYQPGDALGVWPVNAPALVSEILERHKLDGTETVKLADGSEATLRDALTHHADITQNTPTLVEQYAALSKLRPLQELVEDRKALDALLATTPPVGLFAEYPHPLPAQQLFSLFRPQSPRLYSIASAQDEVGDAVHLTVGVVHLRHHGQHYMGAASGYLGHLLEEDDDVRVFIEPNRNFRLPADDDTPIIMIGAGTGVAPFRAFMQQRGAAGATGKNWLIFGNQRFTDDFLYQAEWLQYRKSGLLTRADLAWSRQGEHKVYVQHKLQEAGADVWQWLQEGAHVYVCGDATRMARDVENALLDIIRTHGRLDEDDADDYLNTLREDRRYQRDVY</sequence>
<comment type="cofactor">
    <cofactor evidence="1">
        <name>FMN</name>
        <dbReference type="ChEBI" id="CHEBI:58210"/>
    </cofactor>
</comment>
<evidence type="ECO:0000256" key="9">
    <source>
        <dbReference type="ARBA" id="ARBA00023002"/>
    </source>
</evidence>
<dbReference type="InterPro" id="IPR001709">
    <property type="entry name" value="Flavoprot_Pyr_Nucl_cyt_Rdtase"/>
</dbReference>
<dbReference type="Gene3D" id="3.40.50.80">
    <property type="entry name" value="Nucleotide-binding domain of ferredoxin-NADP reductase (FNR) module"/>
    <property type="match status" value="1"/>
</dbReference>
<evidence type="ECO:0000256" key="5">
    <source>
        <dbReference type="ARBA" id="ARBA00022643"/>
    </source>
</evidence>
<organism evidence="14 15">
    <name type="scientific">Lautropia dentalis</name>
    <dbReference type="NCBI Taxonomy" id="2490857"/>
    <lineage>
        <taxon>Bacteria</taxon>
        <taxon>Pseudomonadati</taxon>
        <taxon>Pseudomonadota</taxon>
        <taxon>Betaproteobacteria</taxon>
        <taxon>Burkholderiales</taxon>
        <taxon>Burkholderiaceae</taxon>
        <taxon>Lautropia</taxon>
    </lineage>
</organism>
<keyword evidence="10" id="KW-0198">Cysteine biosynthesis</keyword>
<dbReference type="InterPro" id="IPR001433">
    <property type="entry name" value="OxRdtase_FAD/NAD-bd"/>
</dbReference>
<dbReference type="PRINTS" id="PR00371">
    <property type="entry name" value="FPNCR"/>
</dbReference>
<keyword evidence="6" id="KW-0274">FAD</keyword>
<evidence type="ECO:0000313" key="15">
    <source>
        <dbReference type="Proteomes" id="UP000270261"/>
    </source>
</evidence>
<comment type="catalytic activity">
    <reaction evidence="11">
        <text>hydrogen sulfide + 3 NADP(+) + 3 H2O = sulfite + 3 NADPH + 4 H(+)</text>
        <dbReference type="Rhea" id="RHEA:13801"/>
        <dbReference type="ChEBI" id="CHEBI:15377"/>
        <dbReference type="ChEBI" id="CHEBI:15378"/>
        <dbReference type="ChEBI" id="CHEBI:17359"/>
        <dbReference type="ChEBI" id="CHEBI:29919"/>
        <dbReference type="ChEBI" id="CHEBI:57783"/>
        <dbReference type="ChEBI" id="CHEBI:58349"/>
        <dbReference type="EC" id="1.8.1.2"/>
    </reaction>
</comment>
<evidence type="ECO:0000256" key="3">
    <source>
        <dbReference type="ARBA" id="ARBA00012604"/>
    </source>
</evidence>
<evidence type="ECO:0000256" key="1">
    <source>
        <dbReference type="ARBA" id="ARBA00001917"/>
    </source>
</evidence>
<feature type="region of interest" description="Disordered" evidence="12">
    <location>
        <begin position="1"/>
        <end position="30"/>
    </location>
</feature>
<keyword evidence="15" id="KW-1185">Reference proteome</keyword>
<comment type="cofactor">
    <cofactor evidence="2">
        <name>FAD</name>
        <dbReference type="ChEBI" id="CHEBI:57692"/>
    </cofactor>
</comment>
<dbReference type="CDD" id="cd06199">
    <property type="entry name" value="SiR"/>
    <property type="match status" value="1"/>
</dbReference>
<dbReference type="GO" id="GO:0019344">
    <property type="term" value="P:cysteine biosynthetic process"/>
    <property type="evidence" value="ECO:0007669"/>
    <property type="project" value="UniProtKB-KW"/>
</dbReference>
<dbReference type="FunFam" id="3.40.50.80:FF:000001">
    <property type="entry name" value="NADPH--cytochrome P450 reductase 1"/>
    <property type="match status" value="1"/>
</dbReference>
<keyword evidence="8" id="KW-0249">Electron transport</keyword>
<dbReference type="OrthoDB" id="9764248at2"/>
<evidence type="ECO:0000256" key="10">
    <source>
        <dbReference type="ARBA" id="ARBA00023192"/>
    </source>
</evidence>
<evidence type="ECO:0000256" key="12">
    <source>
        <dbReference type="SAM" id="MobiDB-lite"/>
    </source>
</evidence>
<feature type="domain" description="FAD-binding FR-type" evidence="13">
    <location>
        <begin position="111"/>
        <end position="326"/>
    </location>
</feature>
<dbReference type="PANTHER" id="PTHR19384:SF128">
    <property type="entry name" value="NADPH OXIDOREDUCTASE A"/>
    <property type="match status" value="1"/>
</dbReference>
<keyword evidence="5" id="KW-0288">FMN</keyword>
<evidence type="ECO:0000256" key="11">
    <source>
        <dbReference type="ARBA" id="ARBA00052219"/>
    </source>
</evidence>
<keyword evidence="9" id="KW-0560">Oxidoreductase</keyword>
<dbReference type="SUPFAM" id="SSF52343">
    <property type="entry name" value="Ferredoxin reductase-like, C-terminal NADP-linked domain"/>
    <property type="match status" value="1"/>
</dbReference>
<dbReference type="GO" id="GO:0010181">
    <property type="term" value="F:FMN binding"/>
    <property type="evidence" value="ECO:0007669"/>
    <property type="project" value="TreeGrafter"/>
</dbReference>
<dbReference type="SUPFAM" id="SSF63380">
    <property type="entry name" value="Riboflavin synthase domain-like"/>
    <property type="match status" value="1"/>
</dbReference>
<dbReference type="InterPro" id="IPR017938">
    <property type="entry name" value="Riboflavin_synthase-like_b-brl"/>
</dbReference>
<dbReference type="Pfam" id="PF00175">
    <property type="entry name" value="NAD_binding_1"/>
    <property type="match status" value="1"/>
</dbReference>
<dbReference type="Proteomes" id="UP000270261">
    <property type="component" value="Unassembled WGS sequence"/>
</dbReference>
<evidence type="ECO:0000256" key="2">
    <source>
        <dbReference type="ARBA" id="ARBA00001974"/>
    </source>
</evidence>
<dbReference type="EC" id="1.8.1.2" evidence="3"/>
<protein>
    <recommendedName>
        <fullName evidence="3">assimilatory sulfite reductase (NADPH)</fullName>
        <ecNumber evidence="3">1.8.1.2</ecNumber>
    </recommendedName>
</protein>
<dbReference type="PROSITE" id="PS51384">
    <property type="entry name" value="FAD_FR"/>
    <property type="match status" value="1"/>
</dbReference>
<dbReference type="GO" id="GO:0004783">
    <property type="term" value="F:sulfite reductase (NADPH) activity"/>
    <property type="evidence" value="ECO:0007669"/>
    <property type="project" value="UniProtKB-EC"/>
</dbReference>
<name>A0A426FPW8_9BURK</name>
<proteinExistence type="predicted"/>
<dbReference type="PANTHER" id="PTHR19384">
    <property type="entry name" value="NITRIC OXIDE SYNTHASE-RELATED"/>
    <property type="match status" value="1"/>
</dbReference>
<dbReference type="AlphaFoldDB" id="A0A426FPW8"/>
<dbReference type="InterPro" id="IPR017927">
    <property type="entry name" value="FAD-bd_FR_type"/>
</dbReference>
<evidence type="ECO:0000256" key="6">
    <source>
        <dbReference type="ARBA" id="ARBA00022827"/>
    </source>
</evidence>
<keyword evidence="4" id="KW-0285">Flavoprotein</keyword>
<dbReference type="InterPro" id="IPR003097">
    <property type="entry name" value="CysJ-like_FAD-binding"/>
</dbReference>
<evidence type="ECO:0000256" key="8">
    <source>
        <dbReference type="ARBA" id="ARBA00022982"/>
    </source>
</evidence>
<keyword evidence="10" id="KW-0028">Amino-acid biosynthesis</keyword>
<dbReference type="InterPro" id="IPR023173">
    <property type="entry name" value="NADPH_Cyt_P450_Rdtase_alpha"/>
</dbReference>
<dbReference type="Gene3D" id="2.40.30.10">
    <property type="entry name" value="Translation factors"/>
    <property type="match status" value="1"/>
</dbReference>
<evidence type="ECO:0000256" key="7">
    <source>
        <dbReference type="ARBA" id="ARBA00022857"/>
    </source>
</evidence>
<dbReference type="GO" id="GO:0005829">
    <property type="term" value="C:cytosol"/>
    <property type="evidence" value="ECO:0007669"/>
    <property type="project" value="TreeGrafter"/>
</dbReference>